<feature type="domain" description="HIT-type" evidence="3">
    <location>
        <begin position="136"/>
        <end position="169"/>
    </location>
</feature>
<dbReference type="GO" id="GO:0008270">
    <property type="term" value="F:zinc ion binding"/>
    <property type="evidence" value="ECO:0007669"/>
    <property type="project" value="UniProtKB-UniRule"/>
</dbReference>
<protein>
    <recommendedName>
        <fullName evidence="3">HIT-type domain-containing protein</fullName>
    </recommendedName>
</protein>
<dbReference type="HOGENOM" id="CLU_1094801_0_0_1"/>
<dbReference type="Proteomes" id="UP000030755">
    <property type="component" value="Unassembled WGS sequence"/>
</dbReference>
<evidence type="ECO:0000259" key="3">
    <source>
        <dbReference type="PROSITE" id="PS51083"/>
    </source>
</evidence>
<feature type="compositionally biased region" description="Acidic residues" evidence="2">
    <location>
        <begin position="56"/>
        <end position="65"/>
    </location>
</feature>
<keyword evidence="1" id="KW-0479">Metal-binding</keyword>
<dbReference type="CDD" id="cd23024">
    <property type="entry name" value="zf-HIT_ZNHIT2-3"/>
    <property type="match status" value="1"/>
</dbReference>
<reference evidence="4 5" key="1">
    <citation type="journal article" date="2013" name="Curr. Biol.">
        <title>Shared signatures of parasitism and phylogenomics unite Cryptomycota and microsporidia.</title>
        <authorList>
            <person name="James T.Y."/>
            <person name="Pelin A."/>
            <person name="Bonen L."/>
            <person name="Ahrendt S."/>
            <person name="Sain D."/>
            <person name="Corradi N."/>
            <person name="Stajich J.E."/>
        </authorList>
    </citation>
    <scope>NUCLEOTIDE SEQUENCE [LARGE SCALE GENOMIC DNA]</scope>
    <source>
        <strain evidence="4 5">CSF55</strain>
    </source>
</reference>
<keyword evidence="1" id="KW-0862">Zinc</keyword>
<organism evidence="4 5">
    <name type="scientific">Rozella allomycis (strain CSF55)</name>
    <dbReference type="NCBI Taxonomy" id="988480"/>
    <lineage>
        <taxon>Eukaryota</taxon>
        <taxon>Fungi</taxon>
        <taxon>Fungi incertae sedis</taxon>
        <taxon>Cryptomycota</taxon>
        <taxon>Cryptomycota incertae sedis</taxon>
        <taxon>Rozella</taxon>
    </lineage>
</organism>
<evidence type="ECO:0000256" key="1">
    <source>
        <dbReference type="PROSITE-ProRule" id="PRU00453"/>
    </source>
</evidence>
<dbReference type="OrthoDB" id="18412at2759"/>
<keyword evidence="1" id="KW-0863">Zinc-finger</keyword>
<evidence type="ECO:0000313" key="5">
    <source>
        <dbReference type="Proteomes" id="UP000030755"/>
    </source>
</evidence>
<dbReference type="STRING" id="988480.A0A075B4Q7"/>
<evidence type="ECO:0000313" key="4">
    <source>
        <dbReference type="EMBL" id="EPZ36544.1"/>
    </source>
</evidence>
<dbReference type="PROSITE" id="PS51083">
    <property type="entry name" value="ZF_HIT"/>
    <property type="match status" value="1"/>
</dbReference>
<accession>A0A075B4Q7</accession>
<dbReference type="InterPro" id="IPR007529">
    <property type="entry name" value="Znf_HIT"/>
</dbReference>
<sequence length="254" mass="28683">MHLEQEETNMNHQITSCDTNAQTNDSESLNDHSTVHTTLVNDETTIQPNPVPTTYFDDESSSGEDDNIVEINSLMNQQGQDPLSLTGQNIDFISSINVEMQDRFSNQDATIIANSINNSSRAPTNTLLLRNKPTKCKVCSVTTGRYKCPKCRSIICSLNCMKAHEDTDCFLDMPLTEEPDVPEEDHSADNLLTEETRENLLNSKIIASYLKNESLKDLIKEIRNSESPKEVLMREFKNNTQGIQDFVCEILKFL</sequence>
<dbReference type="Gene3D" id="3.30.60.190">
    <property type="match status" value="1"/>
</dbReference>
<dbReference type="EMBL" id="KE560523">
    <property type="protein sequence ID" value="EPZ36544.1"/>
    <property type="molecule type" value="Genomic_DNA"/>
</dbReference>
<name>A0A075B4Q7_ROZAC</name>
<keyword evidence="5" id="KW-1185">Reference proteome</keyword>
<dbReference type="SUPFAM" id="SSF144232">
    <property type="entry name" value="HIT/MYND zinc finger-like"/>
    <property type="match status" value="1"/>
</dbReference>
<gene>
    <name evidence="4" type="ORF">O9G_001528</name>
</gene>
<dbReference type="AlphaFoldDB" id="A0A075B4Q7"/>
<proteinExistence type="predicted"/>
<dbReference type="Pfam" id="PF04438">
    <property type="entry name" value="zf-HIT"/>
    <property type="match status" value="1"/>
</dbReference>
<evidence type="ECO:0000256" key="2">
    <source>
        <dbReference type="SAM" id="MobiDB-lite"/>
    </source>
</evidence>
<feature type="region of interest" description="Disordered" evidence="2">
    <location>
        <begin position="44"/>
        <end position="65"/>
    </location>
</feature>